<dbReference type="Gene3D" id="3.40.50.1820">
    <property type="entry name" value="alpha/beta hydrolase"/>
    <property type="match status" value="1"/>
</dbReference>
<name>A0A6A4YRK7_9STRA</name>
<proteinExistence type="predicted"/>
<feature type="domain" description="AB hydrolase-1" evidence="1">
    <location>
        <begin position="2"/>
        <end position="225"/>
    </location>
</feature>
<dbReference type="InterPro" id="IPR050228">
    <property type="entry name" value="Carboxylesterase_BioH"/>
</dbReference>
<gene>
    <name evidence="2" type="ORF">As57867_009555</name>
</gene>
<evidence type="ECO:0000313" key="2">
    <source>
        <dbReference type="EMBL" id="KAF0699883.1"/>
    </source>
</evidence>
<accession>A0A6A4YRK7</accession>
<dbReference type="EMBL" id="VJMH01005152">
    <property type="protein sequence ID" value="KAF0699883.1"/>
    <property type="molecule type" value="Genomic_DNA"/>
</dbReference>
<dbReference type="InterPro" id="IPR000073">
    <property type="entry name" value="AB_hydrolase_1"/>
</dbReference>
<protein>
    <recommendedName>
        <fullName evidence="1">AB hydrolase-1 domain-containing protein</fullName>
    </recommendedName>
</protein>
<dbReference type="AlphaFoldDB" id="A0A6A4YRK7"/>
<organism evidence="2">
    <name type="scientific">Aphanomyces stellatus</name>
    <dbReference type="NCBI Taxonomy" id="120398"/>
    <lineage>
        <taxon>Eukaryota</taxon>
        <taxon>Sar</taxon>
        <taxon>Stramenopiles</taxon>
        <taxon>Oomycota</taxon>
        <taxon>Saprolegniomycetes</taxon>
        <taxon>Saprolegniales</taxon>
        <taxon>Verrucalvaceae</taxon>
        <taxon>Aphanomyces</taxon>
    </lineage>
</organism>
<dbReference type="PRINTS" id="PR00111">
    <property type="entry name" value="ABHYDROLASE"/>
</dbReference>
<dbReference type="Pfam" id="PF12697">
    <property type="entry name" value="Abhydrolase_6"/>
    <property type="match status" value="1"/>
</dbReference>
<dbReference type="PANTHER" id="PTHR43194">
    <property type="entry name" value="HYDROLASE ALPHA/BETA FOLD FAMILY"/>
    <property type="match status" value="1"/>
</dbReference>
<dbReference type="OrthoDB" id="6431331at2759"/>
<feature type="non-terminal residue" evidence="2">
    <location>
        <position position="1"/>
    </location>
</feature>
<sequence>FAQLAPLLVQDDFNVVAVDVPGHGSTSGDAAGGDLDLTDARVARAMTETLEKVADRTGCRRFFVLGHSVGGTTAMQVAATARPGLIHGVALVNSTAFRPTVFEHPRAVVRFIGWMLTTSAATRATVVPFARFVLCTLGGFSNKLRDHEVAFSFQRAGTHDYATVRKTAQWIQASGLPAFVARAMDDQVVNKEVGDELCEVLQPATKLEFERGGHNIHKTHADQVAVALRQWTANILSDGKE</sequence>
<reference evidence="2" key="1">
    <citation type="submission" date="2019-06" db="EMBL/GenBank/DDBJ databases">
        <title>Genomics analysis of Aphanomyces spp. identifies a new class of oomycete effector associated with host adaptation.</title>
        <authorList>
            <person name="Gaulin E."/>
        </authorList>
    </citation>
    <scope>NUCLEOTIDE SEQUENCE</scope>
    <source>
        <strain evidence="2">CBS 578.67</strain>
    </source>
</reference>
<dbReference type="InterPro" id="IPR029058">
    <property type="entry name" value="AB_hydrolase_fold"/>
</dbReference>
<dbReference type="SUPFAM" id="SSF53474">
    <property type="entry name" value="alpha/beta-Hydrolases"/>
    <property type="match status" value="1"/>
</dbReference>
<comment type="caution">
    <text evidence="2">The sequence shown here is derived from an EMBL/GenBank/DDBJ whole genome shotgun (WGS) entry which is preliminary data.</text>
</comment>
<evidence type="ECO:0000259" key="1">
    <source>
        <dbReference type="Pfam" id="PF12697"/>
    </source>
</evidence>
<dbReference type="PANTHER" id="PTHR43194:SF2">
    <property type="entry name" value="PEROXISOMAL MEMBRANE PROTEIN LPX1"/>
    <property type="match status" value="1"/>
</dbReference>